<organism evidence="1 2">
    <name type="scientific">Jeotgalibacillus soli</name>
    <dbReference type="NCBI Taxonomy" id="889306"/>
    <lineage>
        <taxon>Bacteria</taxon>
        <taxon>Bacillati</taxon>
        <taxon>Bacillota</taxon>
        <taxon>Bacilli</taxon>
        <taxon>Bacillales</taxon>
        <taxon>Caryophanaceae</taxon>
        <taxon>Jeotgalibacillus</taxon>
    </lineage>
</organism>
<evidence type="ECO:0000313" key="1">
    <source>
        <dbReference type="EMBL" id="KIL52083.1"/>
    </source>
</evidence>
<comment type="caution">
    <text evidence="1">The sequence shown here is derived from an EMBL/GenBank/DDBJ whole genome shotgun (WGS) entry which is preliminary data.</text>
</comment>
<accession>A0A0C2W7T9</accession>
<dbReference type="OrthoDB" id="7163760at2"/>
<sequence length="103" mass="12081">MDHPKRSSIPQSHREKKSTGFFGLYSFGRTTKVCGMVHPDYRREGIFTELFTYATEQLSMKKSERILLNCPAHHTRLGKSVFEKNLLFIYIYRIPDEVGRKIL</sequence>
<protein>
    <recommendedName>
        <fullName evidence="3">N-acetyltransferase domain-containing protein</fullName>
    </recommendedName>
</protein>
<dbReference type="RefSeq" id="WP_041085873.1">
    <property type="nucleotide sequence ID" value="NZ_JXRP01000006.1"/>
</dbReference>
<evidence type="ECO:0008006" key="3">
    <source>
        <dbReference type="Google" id="ProtNLM"/>
    </source>
</evidence>
<dbReference type="STRING" id="889306.KP78_04530"/>
<dbReference type="InterPro" id="IPR016181">
    <property type="entry name" value="Acyl_CoA_acyltransferase"/>
</dbReference>
<gene>
    <name evidence="1" type="ORF">KP78_04530</name>
</gene>
<dbReference type="CDD" id="cd04301">
    <property type="entry name" value="NAT_SF"/>
    <property type="match status" value="1"/>
</dbReference>
<dbReference type="EMBL" id="JXRP01000006">
    <property type="protein sequence ID" value="KIL52083.1"/>
    <property type="molecule type" value="Genomic_DNA"/>
</dbReference>
<dbReference type="PATRIC" id="fig|889306.3.peg.454"/>
<reference evidence="1 2" key="1">
    <citation type="submission" date="2015-01" db="EMBL/GenBank/DDBJ databases">
        <title>Genome sequencing of Jeotgalibacillus soli.</title>
        <authorList>
            <person name="Goh K.M."/>
            <person name="Chan K.-G."/>
            <person name="Yaakop A.S."/>
            <person name="Ee R."/>
            <person name="Gan H.M."/>
            <person name="Chan C.S."/>
        </authorList>
    </citation>
    <scope>NUCLEOTIDE SEQUENCE [LARGE SCALE GENOMIC DNA]</scope>
    <source>
        <strain evidence="1 2">P9</strain>
    </source>
</reference>
<keyword evidence="2" id="KW-1185">Reference proteome</keyword>
<name>A0A0C2W7T9_9BACL</name>
<dbReference type="Gene3D" id="3.40.630.30">
    <property type="match status" value="1"/>
</dbReference>
<dbReference type="AlphaFoldDB" id="A0A0C2W7T9"/>
<dbReference type="Proteomes" id="UP000031938">
    <property type="component" value="Unassembled WGS sequence"/>
</dbReference>
<evidence type="ECO:0000313" key="2">
    <source>
        <dbReference type="Proteomes" id="UP000031938"/>
    </source>
</evidence>
<proteinExistence type="predicted"/>
<dbReference type="SUPFAM" id="SSF55729">
    <property type="entry name" value="Acyl-CoA N-acyltransferases (Nat)"/>
    <property type="match status" value="1"/>
</dbReference>